<proteinExistence type="predicted"/>
<comment type="caution">
    <text evidence="1">The sequence shown here is derived from an EMBL/GenBank/DDBJ whole genome shotgun (WGS) entry which is preliminary data.</text>
</comment>
<protein>
    <submittedName>
        <fullName evidence="1">Uncharacterized protein</fullName>
    </submittedName>
</protein>
<evidence type="ECO:0000313" key="1">
    <source>
        <dbReference type="EMBL" id="KAJ9074185.1"/>
    </source>
</evidence>
<sequence>MIVILISVLVLWACKVIYSMYFSPLRSIPGPLLLQVFPIYHSITLALGTNHLLLLKYHLSYGPIFRTGWDSVVCVDPTATLEIMNNYEKAPNYSIFSYFGENIFSTQDKQFHAARSRLVSPSLRKGSVNAMEPLIHTFIDQAAAQIGPCAKMHEAVDFFLLLHNMTYDIIGRLVFGQTFGMLESGSHPIVGWMIKGLAITLLALAVPALRFVPNIYNEKVREFIKTAIKSCDHSHTPPPIISSYIKSVDRLTGDQLPSDAVVSEAFILLLAGTESTSNTILWVLYHIAKHPHVRTLVEDELRQLKAENRISFDDYQHRLPYLQAVIKESMRLLPAVSGVGLRQIPSPGRTLLGHFLPGGTIVGVSSYALHRSPKLWGDADQFKPERWINSKPPKRGSYIPFYIGPRACTGQHLANQIIALTAANLLNRFQLTLVDPLRDPNPKANPVMKPHPNNIFMSASPWQSPN</sequence>
<gene>
    <name evidence="1" type="ORF">DSO57_1008999</name>
</gene>
<dbReference type="EMBL" id="QTSX02002868">
    <property type="protein sequence ID" value="KAJ9074185.1"/>
    <property type="molecule type" value="Genomic_DNA"/>
</dbReference>
<reference evidence="1" key="1">
    <citation type="submission" date="2022-04" db="EMBL/GenBank/DDBJ databases">
        <title>Genome of the entomopathogenic fungus Entomophthora muscae.</title>
        <authorList>
            <person name="Elya C."/>
            <person name="Lovett B.R."/>
            <person name="Lee E."/>
            <person name="Macias A.M."/>
            <person name="Hajek A.E."/>
            <person name="De Bivort B.L."/>
            <person name="Kasson M.T."/>
            <person name="De Fine Licht H.H."/>
            <person name="Stajich J.E."/>
        </authorList>
    </citation>
    <scope>NUCLEOTIDE SEQUENCE</scope>
    <source>
        <strain evidence="1">Berkeley</strain>
    </source>
</reference>
<name>A0ACC2THJ0_9FUNG</name>
<organism evidence="1 2">
    <name type="scientific">Entomophthora muscae</name>
    <dbReference type="NCBI Taxonomy" id="34485"/>
    <lineage>
        <taxon>Eukaryota</taxon>
        <taxon>Fungi</taxon>
        <taxon>Fungi incertae sedis</taxon>
        <taxon>Zoopagomycota</taxon>
        <taxon>Entomophthoromycotina</taxon>
        <taxon>Entomophthoromycetes</taxon>
        <taxon>Entomophthorales</taxon>
        <taxon>Entomophthoraceae</taxon>
        <taxon>Entomophthora</taxon>
    </lineage>
</organism>
<evidence type="ECO:0000313" key="2">
    <source>
        <dbReference type="Proteomes" id="UP001165960"/>
    </source>
</evidence>
<dbReference type="Proteomes" id="UP001165960">
    <property type="component" value="Unassembled WGS sequence"/>
</dbReference>
<keyword evidence="2" id="KW-1185">Reference proteome</keyword>
<accession>A0ACC2THJ0</accession>